<dbReference type="EMBL" id="SPPD01000015">
    <property type="protein sequence ID" value="TFU97175.1"/>
    <property type="molecule type" value="Genomic_DNA"/>
</dbReference>
<evidence type="ECO:0000313" key="1">
    <source>
        <dbReference type="EMBL" id="TFU97175.1"/>
    </source>
</evidence>
<evidence type="ECO:0000313" key="2">
    <source>
        <dbReference type="Proteomes" id="UP000297253"/>
    </source>
</evidence>
<reference evidence="1 2" key="1">
    <citation type="submission" date="2019-03" db="EMBL/GenBank/DDBJ databases">
        <title>Diversity of the mouse oral microbiome.</title>
        <authorList>
            <person name="Joseph S."/>
            <person name="Aduse-Opoku J."/>
            <person name="Curtis M."/>
            <person name="Wade W."/>
            <person name="Hashim A."/>
        </authorList>
    </citation>
    <scope>NUCLEOTIDE SEQUENCE [LARGE SCALE GENOMIC DNA]</scope>
    <source>
        <strain evidence="1 2">WM131</strain>
    </source>
</reference>
<name>A0A4Y9JBJ0_9STRE</name>
<comment type="caution">
    <text evidence="1">The sequence shown here is derived from an EMBL/GenBank/DDBJ whole genome shotgun (WGS) entry which is preliminary data.</text>
</comment>
<gene>
    <name evidence="1" type="ORF">E4T82_09240</name>
</gene>
<protein>
    <recommendedName>
        <fullName evidence="3">SseB protein N-terminal domain-containing protein</fullName>
    </recommendedName>
</protein>
<dbReference type="AlphaFoldDB" id="A0A4Y9JBJ0"/>
<organism evidence="1 2">
    <name type="scientific">Streptococcus cuniculi</name>
    <dbReference type="NCBI Taxonomy" id="1432788"/>
    <lineage>
        <taxon>Bacteria</taxon>
        <taxon>Bacillati</taxon>
        <taxon>Bacillota</taxon>
        <taxon>Bacilli</taxon>
        <taxon>Lactobacillales</taxon>
        <taxon>Streptococcaceae</taxon>
        <taxon>Streptococcus</taxon>
    </lineage>
</organism>
<dbReference type="RefSeq" id="WP_135182543.1">
    <property type="nucleotide sequence ID" value="NZ_JADGKZ010000015.1"/>
</dbReference>
<sequence>MGLFDFLKKNKEQQQPAAQEHSSVFGVEDIFNLKRSGDLVVVGEVKGQIRVGDTLWARNIGDEDAKSFLVNIKQIQNIKQQSVSELVDTKGSLLIEVDSSLLKKGTVISNESSSDKERYGAYVTALGNSFVRLQNGTLSEADIADVSFSDIAEIIRLFIWYHSQNAENEASGMQEAYQGKLEILKGILKDKILEVNAFYAVYSTATGEPHLFSKTFKYDDGSYSCSGPLIQICPLVSHSELQSYIEQEPKFTLEKIVKGEDGQGIVHFLEASFYLNGAVGVFTLEEQVSVSAEDLVAPPDWSHLPAIQIPITNPDLVRWMLLMGQLGNLETEDQQLIYRLYHRFMSQELVKAKFLVPTKRDGEMEQPDEEGKTTLTKDTTFSFPLKKGNGDGYVLPMFTDWKRMGMVFDETWEGWIQPIDGMISKFDCTINATTFPQAGLYISQESLDEMKQQLER</sequence>
<dbReference type="OrthoDB" id="2043083at2"/>
<accession>A0A4Y9JBJ0</accession>
<dbReference type="Proteomes" id="UP000297253">
    <property type="component" value="Unassembled WGS sequence"/>
</dbReference>
<proteinExistence type="predicted"/>
<evidence type="ECO:0008006" key="3">
    <source>
        <dbReference type="Google" id="ProtNLM"/>
    </source>
</evidence>